<name>A0A182IG74_ANOAR</name>
<dbReference type="EMBL" id="APCN01001460">
    <property type="status" value="NOT_ANNOTATED_CDS"/>
    <property type="molecule type" value="Genomic_DNA"/>
</dbReference>
<accession>A0A182IG74</accession>
<protein>
    <submittedName>
        <fullName evidence="1">Uncharacterized protein</fullName>
    </submittedName>
</protein>
<organism evidence="1 2">
    <name type="scientific">Anopheles arabiensis</name>
    <name type="common">Mosquito</name>
    <dbReference type="NCBI Taxonomy" id="7173"/>
    <lineage>
        <taxon>Eukaryota</taxon>
        <taxon>Metazoa</taxon>
        <taxon>Ecdysozoa</taxon>
        <taxon>Arthropoda</taxon>
        <taxon>Hexapoda</taxon>
        <taxon>Insecta</taxon>
        <taxon>Pterygota</taxon>
        <taxon>Neoptera</taxon>
        <taxon>Endopterygota</taxon>
        <taxon>Diptera</taxon>
        <taxon>Nematocera</taxon>
        <taxon>Culicoidea</taxon>
        <taxon>Culicidae</taxon>
        <taxon>Anophelinae</taxon>
        <taxon>Anopheles</taxon>
    </lineage>
</organism>
<dbReference type="VEuPathDB" id="VectorBase:AARA014475"/>
<keyword evidence="2" id="KW-1185">Reference proteome</keyword>
<dbReference type="Proteomes" id="UP000075840">
    <property type="component" value="Unassembled WGS sequence"/>
</dbReference>
<proteinExistence type="predicted"/>
<dbReference type="AlphaFoldDB" id="A0A182IG74"/>
<evidence type="ECO:0000313" key="2">
    <source>
        <dbReference type="Proteomes" id="UP000075840"/>
    </source>
</evidence>
<sequence>MQEYPERILLSSSKCNLSSQLQSDYNSTNPYAALSG</sequence>
<dbReference type="EnsemblMetazoa" id="AARA014475-RA">
    <property type="protein sequence ID" value="AARA014475-PA"/>
    <property type="gene ID" value="AARA014475"/>
</dbReference>
<reference evidence="1" key="1">
    <citation type="submission" date="2022-08" db="UniProtKB">
        <authorList>
            <consortium name="EnsemblMetazoa"/>
        </authorList>
    </citation>
    <scope>IDENTIFICATION</scope>
    <source>
        <strain evidence="1">Dongola</strain>
    </source>
</reference>
<evidence type="ECO:0000313" key="1">
    <source>
        <dbReference type="EnsemblMetazoa" id="AARA014475-PA"/>
    </source>
</evidence>